<keyword evidence="1" id="KW-0472">Membrane</keyword>
<feature type="transmembrane region" description="Helical" evidence="1">
    <location>
        <begin position="12"/>
        <end position="37"/>
    </location>
</feature>
<evidence type="ECO:0000313" key="2">
    <source>
        <dbReference type="EMBL" id="WVT04644.1"/>
    </source>
</evidence>
<name>A0ABZ2BGQ1_9HYPH</name>
<reference evidence="2" key="1">
    <citation type="submission" date="2023-08" db="EMBL/GenBank/DDBJ databases">
        <title>Complete genome sequence of Sinorhizobium chiapanecum ITTG S70 isolated from Acaciella angustissima nodules in Chiapas-Mexico.</title>
        <authorList>
            <person name="Rincon-Rosales R."/>
            <person name="Rogel M.A."/>
            <person name="Rincon-Medina C.I."/>
            <person name="Guerrero G."/>
            <person name="Manzano-Gomez L.A."/>
            <person name="Lopez-Lopez A."/>
            <person name="Rincon Molina F.A."/>
            <person name="Martinez-Romero E."/>
        </authorList>
    </citation>
    <scope>NUCLEOTIDE SEQUENCE</scope>
    <source>
        <strain evidence="2">ITTG S70</strain>
    </source>
</reference>
<keyword evidence="1" id="KW-1133">Transmembrane helix</keyword>
<dbReference type="EMBL" id="CP133148">
    <property type="protein sequence ID" value="WVT04644.1"/>
    <property type="molecule type" value="Genomic_DNA"/>
</dbReference>
<keyword evidence="3" id="KW-1185">Reference proteome</keyword>
<organism evidence="2 3">
    <name type="scientific">Sinorhizobium chiapasense</name>
    <dbReference type="NCBI Taxonomy" id="501572"/>
    <lineage>
        <taxon>Bacteria</taxon>
        <taxon>Pseudomonadati</taxon>
        <taxon>Pseudomonadota</taxon>
        <taxon>Alphaproteobacteria</taxon>
        <taxon>Hyphomicrobiales</taxon>
        <taxon>Rhizobiaceae</taxon>
        <taxon>Sinorhizobium/Ensifer group</taxon>
        <taxon>Sinorhizobium</taxon>
    </lineage>
</organism>
<protein>
    <submittedName>
        <fullName evidence="2">Uncharacterized protein</fullName>
    </submittedName>
</protein>
<dbReference type="RefSeq" id="WP_331373805.1">
    <property type="nucleotide sequence ID" value="NZ_CP133148.1"/>
</dbReference>
<dbReference type="Proteomes" id="UP001432360">
    <property type="component" value="Chromosome"/>
</dbReference>
<evidence type="ECO:0000256" key="1">
    <source>
        <dbReference type="SAM" id="Phobius"/>
    </source>
</evidence>
<proteinExistence type="predicted"/>
<sequence length="82" mass="9150">MFDPTQLPPSLIIQGTFAICLAIYFLGCGIGTLHRLIEERRSEKMVRDIIADIDRCDAAVAALIKFREAQSGHNQEGEYHAC</sequence>
<keyword evidence="1" id="KW-0812">Transmembrane</keyword>
<accession>A0ABZ2BGQ1</accession>
<evidence type="ECO:0000313" key="3">
    <source>
        <dbReference type="Proteomes" id="UP001432360"/>
    </source>
</evidence>
<gene>
    <name evidence="2" type="ORF">RB548_04325</name>
</gene>